<evidence type="ECO:0000313" key="2">
    <source>
        <dbReference type="Proteomes" id="UP000285750"/>
    </source>
</evidence>
<name>A0A412H1K2_9BACT</name>
<organism evidence="1 2">
    <name type="scientific">Phocaeicola plebeius</name>
    <dbReference type="NCBI Taxonomy" id="310297"/>
    <lineage>
        <taxon>Bacteria</taxon>
        <taxon>Pseudomonadati</taxon>
        <taxon>Bacteroidota</taxon>
        <taxon>Bacteroidia</taxon>
        <taxon>Bacteroidales</taxon>
        <taxon>Bacteroidaceae</taxon>
        <taxon>Phocaeicola</taxon>
    </lineage>
</organism>
<reference evidence="1 2" key="1">
    <citation type="submission" date="2018-08" db="EMBL/GenBank/DDBJ databases">
        <title>A genome reference for cultivated species of the human gut microbiota.</title>
        <authorList>
            <person name="Zou Y."/>
            <person name="Xue W."/>
            <person name="Luo G."/>
        </authorList>
    </citation>
    <scope>NUCLEOTIDE SEQUENCE [LARGE SCALE GENOMIC DNA]</scope>
    <source>
        <strain evidence="1 2">AF24-16AC</strain>
    </source>
</reference>
<gene>
    <name evidence="1" type="ORF">DWY14_16620</name>
</gene>
<protein>
    <recommendedName>
        <fullName evidence="3">ATP-binding protein</fullName>
    </recommendedName>
</protein>
<dbReference type="Proteomes" id="UP000285750">
    <property type="component" value="Unassembled WGS sequence"/>
</dbReference>
<proteinExistence type="predicted"/>
<dbReference type="EMBL" id="QRUY01000060">
    <property type="protein sequence ID" value="RGS02039.1"/>
    <property type="molecule type" value="Genomic_DNA"/>
</dbReference>
<dbReference type="Gene3D" id="3.40.50.300">
    <property type="entry name" value="P-loop containing nucleotide triphosphate hydrolases"/>
    <property type="match status" value="1"/>
</dbReference>
<comment type="caution">
    <text evidence="1">The sequence shown here is derived from an EMBL/GenBank/DDBJ whole genome shotgun (WGS) entry which is preliminary data.</text>
</comment>
<dbReference type="AlphaFoldDB" id="A0A412H1K2"/>
<evidence type="ECO:0008006" key="3">
    <source>
        <dbReference type="Google" id="ProtNLM"/>
    </source>
</evidence>
<dbReference type="SUPFAM" id="SSF52540">
    <property type="entry name" value="P-loop containing nucleoside triphosphate hydrolases"/>
    <property type="match status" value="1"/>
</dbReference>
<accession>A0A412H1K2</accession>
<evidence type="ECO:0000313" key="1">
    <source>
        <dbReference type="EMBL" id="RGS02039.1"/>
    </source>
</evidence>
<sequence length="196" mass="22356">MQCAFEKVVESGFHHYIRNEQQSKQLEAVANWLVSPEKKWGLLLNGIPGNGKTTTLMAIRKVINALELEDPNPISENKVLGFRCQTAKELCEIAIKDKTAFKQYKNSTILGIDEFGLEPTVVSSYGNEYTPVSDILAYRYEARLPTIMTTNIANVEIRPKYGDRIAARMNEMFDIIVMPDIDFRVKVNEYTFLNKL</sequence>
<dbReference type="InterPro" id="IPR027417">
    <property type="entry name" value="P-loop_NTPase"/>
</dbReference>